<feature type="transmembrane region" description="Helical" evidence="19">
    <location>
        <begin position="400"/>
        <end position="423"/>
    </location>
</feature>
<dbReference type="Proteomes" id="UP000770717">
    <property type="component" value="Unassembled WGS sequence"/>
</dbReference>
<feature type="transmembrane region" description="Helical" evidence="19">
    <location>
        <begin position="176"/>
        <end position="196"/>
    </location>
</feature>
<keyword evidence="6" id="KW-0029">Amino-acid transport</keyword>
<name>A0A8J6E6D0_ELECQ</name>
<evidence type="ECO:0000256" key="16">
    <source>
        <dbReference type="ARBA" id="ARBA00039331"/>
    </source>
</evidence>
<comment type="function">
    <text evidence="18">Symporter that selectively cotransports sodium ions and amino acids, such as L-glutamine and L-asparagine from the lysosome into the cytoplasm and may participates in mTORC1 activation. The transport activity requires an acidic lysosomal lumen.</text>
</comment>
<feature type="transmembrane region" description="Helical" evidence="19">
    <location>
        <begin position="59"/>
        <end position="82"/>
    </location>
</feature>
<dbReference type="OrthoDB" id="438545at2759"/>
<evidence type="ECO:0000313" key="21">
    <source>
        <dbReference type="EMBL" id="KAG9461652.1"/>
    </source>
</evidence>
<evidence type="ECO:0000256" key="11">
    <source>
        <dbReference type="ARBA" id="ARBA00023201"/>
    </source>
</evidence>
<dbReference type="InterPro" id="IPR013057">
    <property type="entry name" value="AA_transpt_TM"/>
</dbReference>
<feature type="transmembrane region" description="Helical" evidence="19">
    <location>
        <begin position="282"/>
        <end position="308"/>
    </location>
</feature>
<evidence type="ECO:0000256" key="7">
    <source>
        <dbReference type="ARBA" id="ARBA00022989"/>
    </source>
</evidence>
<evidence type="ECO:0000256" key="19">
    <source>
        <dbReference type="SAM" id="Phobius"/>
    </source>
</evidence>
<evidence type="ECO:0000259" key="20">
    <source>
        <dbReference type="Pfam" id="PF01490"/>
    </source>
</evidence>
<keyword evidence="9" id="KW-0406">Ion transport</keyword>
<keyword evidence="7 19" id="KW-1133">Transmembrane helix</keyword>
<evidence type="ECO:0000256" key="13">
    <source>
        <dbReference type="ARBA" id="ARBA00023273"/>
    </source>
</evidence>
<comment type="catalytic activity">
    <reaction evidence="15">
        <text>L-glutamine(in) + Na(+)(in) = L-glutamine(out) + Na(+)(out)</text>
        <dbReference type="Rhea" id="RHEA:68236"/>
        <dbReference type="ChEBI" id="CHEBI:29101"/>
        <dbReference type="ChEBI" id="CHEBI:58359"/>
    </reaction>
</comment>
<accession>A0A8J6E6D0</accession>
<keyword evidence="8" id="KW-0915">Sodium</keyword>
<dbReference type="FunFam" id="1.20.1740.10:FF:000038">
    <property type="entry name" value="Putative sodium-coupled neutral amino acid transporter 7"/>
    <property type="match status" value="1"/>
</dbReference>
<dbReference type="PANTHER" id="PTHR22950:SF192">
    <property type="entry name" value="SODIUM-COUPLED NEUTRAL AMINO ACID TRANSPORTER 7"/>
    <property type="match status" value="1"/>
</dbReference>
<dbReference type="EMBL" id="WNTK01018259">
    <property type="protein sequence ID" value="KAG9461652.1"/>
    <property type="molecule type" value="Genomic_DNA"/>
</dbReference>
<evidence type="ECO:0000256" key="2">
    <source>
        <dbReference type="ARBA" id="ARBA00004489"/>
    </source>
</evidence>
<keyword evidence="4" id="KW-0813">Transport</keyword>
<evidence type="ECO:0000256" key="4">
    <source>
        <dbReference type="ARBA" id="ARBA00022448"/>
    </source>
</evidence>
<evidence type="ECO:0000256" key="8">
    <source>
        <dbReference type="ARBA" id="ARBA00023053"/>
    </source>
</evidence>
<comment type="catalytic activity">
    <reaction evidence="14">
        <text>L-asparagine(in) + Na(+)(in) = L-asparagine(out) + Na(+)(out)</text>
        <dbReference type="Rhea" id="RHEA:71383"/>
        <dbReference type="ChEBI" id="CHEBI:29101"/>
        <dbReference type="ChEBI" id="CHEBI:58048"/>
    </reaction>
</comment>
<organism evidence="21 22">
    <name type="scientific">Eleutherodactylus coqui</name>
    <name type="common">Puerto Rican coqui</name>
    <dbReference type="NCBI Taxonomy" id="57060"/>
    <lineage>
        <taxon>Eukaryota</taxon>
        <taxon>Metazoa</taxon>
        <taxon>Chordata</taxon>
        <taxon>Craniata</taxon>
        <taxon>Vertebrata</taxon>
        <taxon>Euteleostomi</taxon>
        <taxon>Amphibia</taxon>
        <taxon>Batrachia</taxon>
        <taxon>Anura</taxon>
        <taxon>Neobatrachia</taxon>
        <taxon>Hyloidea</taxon>
        <taxon>Eleutherodactylidae</taxon>
        <taxon>Eleutherodactylinae</taxon>
        <taxon>Eleutherodactylus</taxon>
        <taxon>Eleutherodactylus</taxon>
    </lineage>
</organism>
<evidence type="ECO:0000256" key="6">
    <source>
        <dbReference type="ARBA" id="ARBA00022970"/>
    </source>
</evidence>
<feature type="domain" description="Amino acid transporter transmembrane" evidence="20">
    <location>
        <begin position="56"/>
        <end position="455"/>
    </location>
</feature>
<comment type="caution">
    <text evidence="21">The sequence shown here is derived from an EMBL/GenBank/DDBJ whole genome shotgun (WGS) entry which is preliminary data.</text>
</comment>
<dbReference type="GO" id="GO:0006814">
    <property type="term" value="P:sodium ion transport"/>
    <property type="evidence" value="ECO:0007669"/>
    <property type="project" value="UniProtKB-KW"/>
</dbReference>
<evidence type="ECO:0000256" key="1">
    <source>
        <dbReference type="ARBA" id="ARBA00004155"/>
    </source>
</evidence>
<dbReference type="GO" id="GO:0015182">
    <property type="term" value="F:L-asparagine transmembrane transporter activity"/>
    <property type="evidence" value="ECO:0007669"/>
    <property type="project" value="TreeGrafter"/>
</dbReference>
<feature type="transmembrane region" description="Helical" evidence="19">
    <location>
        <begin position="377"/>
        <end position="394"/>
    </location>
</feature>
<evidence type="ECO:0000256" key="12">
    <source>
        <dbReference type="ARBA" id="ARBA00023228"/>
    </source>
</evidence>
<dbReference type="PANTHER" id="PTHR22950">
    <property type="entry name" value="AMINO ACID TRANSPORTER"/>
    <property type="match status" value="1"/>
</dbReference>
<evidence type="ECO:0000256" key="3">
    <source>
        <dbReference type="ARBA" id="ARBA00008066"/>
    </source>
</evidence>
<dbReference type="GO" id="GO:0005765">
    <property type="term" value="C:lysosomal membrane"/>
    <property type="evidence" value="ECO:0007669"/>
    <property type="project" value="UniProtKB-SubCell"/>
</dbReference>
<protein>
    <recommendedName>
        <fullName evidence="16">Sodium-coupled neutral amino acid transporter 7</fullName>
    </recommendedName>
    <alternativeName>
        <fullName evidence="17">Solute carrier family 38 member 7</fullName>
    </alternativeName>
</protein>
<keyword evidence="22" id="KW-1185">Reference proteome</keyword>
<gene>
    <name evidence="21" type="ORF">GDO78_016143</name>
</gene>
<evidence type="ECO:0000313" key="22">
    <source>
        <dbReference type="Proteomes" id="UP000770717"/>
    </source>
</evidence>
<feature type="transmembrane region" description="Helical" evidence="19">
    <location>
        <begin position="435"/>
        <end position="454"/>
    </location>
</feature>
<evidence type="ECO:0000256" key="10">
    <source>
        <dbReference type="ARBA" id="ARBA00023136"/>
    </source>
</evidence>
<reference evidence="21" key="1">
    <citation type="thesis" date="2020" institute="ProQuest LLC" country="789 East Eisenhower Parkway, Ann Arbor, MI, USA">
        <title>Comparative Genomics and Chromosome Evolution.</title>
        <authorList>
            <person name="Mudd A.B."/>
        </authorList>
    </citation>
    <scope>NUCLEOTIDE SEQUENCE</scope>
    <source>
        <strain evidence="21">HN-11 Male</strain>
        <tissue evidence="21">Kidney and liver</tissue>
    </source>
</reference>
<feature type="transmembrane region" description="Helical" evidence="19">
    <location>
        <begin position="208"/>
        <end position="226"/>
    </location>
</feature>
<dbReference type="Pfam" id="PF01490">
    <property type="entry name" value="Aa_trans"/>
    <property type="match status" value="1"/>
</dbReference>
<evidence type="ECO:0000256" key="5">
    <source>
        <dbReference type="ARBA" id="ARBA00022692"/>
    </source>
</evidence>
<comment type="subcellular location">
    <subcellularLocation>
        <location evidence="2">Cell projection</location>
        <location evidence="2">Axon</location>
    </subcellularLocation>
    <subcellularLocation>
        <location evidence="1">Lysosome membrane</location>
        <topology evidence="1">Multi-pass membrane protein</topology>
    </subcellularLocation>
</comment>
<keyword evidence="13" id="KW-0966">Cell projection</keyword>
<keyword evidence="11" id="KW-0739">Sodium transport</keyword>
<keyword evidence="12" id="KW-0458">Lysosome</keyword>
<dbReference type="GO" id="GO:0015186">
    <property type="term" value="F:L-glutamine transmembrane transporter activity"/>
    <property type="evidence" value="ECO:0007669"/>
    <property type="project" value="TreeGrafter"/>
</dbReference>
<evidence type="ECO:0000256" key="17">
    <source>
        <dbReference type="ARBA" id="ARBA00042869"/>
    </source>
</evidence>
<feature type="transmembrane region" description="Helical" evidence="19">
    <location>
        <begin position="88"/>
        <end position="111"/>
    </location>
</feature>
<feature type="transmembrane region" description="Helical" evidence="19">
    <location>
        <begin position="328"/>
        <end position="349"/>
    </location>
</feature>
<feature type="transmembrane region" description="Helical" evidence="19">
    <location>
        <begin position="246"/>
        <end position="270"/>
    </location>
</feature>
<comment type="similarity">
    <text evidence="3">Belongs to the amino acid/polyamine transporter 2 family.</text>
</comment>
<evidence type="ECO:0000256" key="9">
    <source>
        <dbReference type="ARBA" id="ARBA00023065"/>
    </source>
</evidence>
<feature type="transmembrane region" description="Helical" evidence="19">
    <location>
        <begin position="132"/>
        <end position="156"/>
    </location>
</feature>
<evidence type="ECO:0000256" key="14">
    <source>
        <dbReference type="ARBA" id="ARBA00034241"/>
    </source>
</evidence>
<keyword evidence="5 19" id="KW-0812">Transmembrane</keyword>
<keyword evidence="10 19" id="KW-0472">Membrane</keyword>
<dbReference type="GO" id="GO:0030424">
    <property type="term" value="C:axon"/>
    <property type="evidence" value="ECO:0007669"/>
    <property type="project" value="UniProtKB-SubCell"/>
</dbReference>
<dbReference type="AlphaFoldDB" id="A0A8J6E6D0"/>
<evidence type="ECO:0000256" key="15">
    <source>
        <dbReference type="ARBA" id="ARBA00034242"/>
    </source>
</evidence>
<proteinExistence type="inferred from homology"/>
<sequence>MLPPVSSQGTDGVIAVLSRMSLGNVAINADYSWDAGERARLLQSPIVPETRRLAGGTSAIGAVFIVVNAALGAGLLNFPAAFSAAGGVTAGILLQLVLLFFIISGLVILAHCADACSERTYQEVVRGICGRVAGVLCEILIAVYTFGTCIAFFIIIGDQLEKLLGAIMHSLADSNIPWYADRKFTITITGVLLVLPLSLPREISVQKYASSMSVLGTCYVTFIVIYRCVQPTSEPPSDSATRSDSSWIAVFKAVPTICFGYQCHVSSIPVYGSMQRQDLRHWAAIVSAAMFIALCIYTGTGVCGYLLFGSAVDQDVLLSFPSEDVPVAVARAFIILCVLTSYPILHYCGRAVLEGLWLRFTAQEAGEEPARERQRRIFQTLTWFVLTLLLALFIPDIGRVISLIGGLAACFIFIFPGLCLINLKLSEIQEQKSRSWWALLVYGVTMVTLGAFIFGQTTTKAIFVDLMG</sequence>
<evidence type="ECO:0000256" key="18">
    <source>
        <dbReference type="ARBA" id="ARBA00045740"/>
    </source>
</evidence>